<reference evidence="2 3" key="1">
    <citation type="submission" date="2019-02" db="EMBL/GenBank/DDBJ databases">
        <title>Deep-cultivation of Planctomycetes and their phenomic and genomic characterization uncovers novel biology.</title>
        <authorList>
            <person name="Wiegand S."/>
            <person name="Jogler M."/>
            <person name="Boedeker C."/>
            <person name="Pinto D."/>
            <person name="Vollmers J."/>
            <person name="Rivas-Marin E."/>
            <person name="Kohn T."/>
            <person name="Peeters S.H."/>
            <person name="Heuer A."/>
            <person name="Rast P."/>
            <person name="Oberbeckmann S."/>
            <person name="Bunk B."/>
            <person name="Jeske O."/>
            <person name="Meyerdierks A."/>
            <person name="Storesund J.E."/>
            <person name="Kallscheuer N."/>
            <person name="Luecker S."/>
            <person name="Lage O.M."/>
            <person name="Pohl T."/>
            <person name="Merkel B.J."/>
            <person name="Hornburger P."/>
            <person name="Mueller R.-W."/>
            <person name="Bruemmer F."/>
            <person name="Labrenz M."/>
            <person name="Spormann A.M."/>
            <person name="Op den Camp H."/>
            <person name="Overmann J."/>
            <person name="Amann R."/>
            <person name="Jetten M.S.M."/>
            <person name="Mascher T."/>
            <person name="Medema M.H."/>
            <person name="Devos D.P."/>
            <person name="Kaster A.-K."/>
            <person name="Ovreas L."/>
            <person name="Rohde M."/>
            <person name="Galperin M.Y."/>
            <person name="Jogler C."/>
        </authorList>
    </citation>
    <scope>NUCLEOTIDE SEQUENCE [LARGE SCALE GENOMIC DNA]</scope>
    <source>
        <strain evidence="2 3">Pan153</strain>
    </source>
</reference>
<gene>
    <name evidence="2" type="ORF">Pan153_50170</name>
</gene>
<dbReference type="Proteomes" id="UP000320839">
    <property type="component" value="Chromosome"/>
</dbReference>
<sequence precursor="true">MKYVFFTSVVLIFSAFQQFSHADNSEPTIEEKKAHIKKIVSEHIELIRKGNQSDATTIDPKILKQLLKVRLKSNVRGYEKNEAFRKSYKQIQTVFSDMSQIDPQKIDMNFRQRTLEGIEGNYESFESMYHNYISKDELLKQLSMDDVIRVYINHSAMIYSRDREAWASIWGFSYIYPICHPASPDSKQLKIQITKVKASLANLSEK</sequence>
<proteinExistence type="predicted"/>
<dbReference type="AlphaFoldDB" id="A0A518FVG6"/>
<keyword evidence="1" id="KW-0732">Signal</keyword>
<accession>A0A518FVG6</accession>
<feature type="chain" id="PRO_5022235033" evidence="1">
    <location>
        <begin position="23"/>
        <end position="206"/>
    </location>
</feature>
<evidence type="ECO:0000256" key="1">
    <source>
        <dbReference type="SAM" id="SignalP"/>
    </source>
</evidence>
<evidence type="ECO:0000313" key="3">
    <source>
        <dbReference type="Proteomes" id="UP000320839"/>
    </source>
</evidence>
<protein>
    <submittedName>
        <fullName evidence="2">Uncharacterized protein</fullName>
    </submittedName>
</protein>
<name>A0A518FVG6_9PLAN</name>
<feature type="signal peptide" evidence="1">
    <location>
        <begin position="1"/>
        <end position="22"/>
    </location>
</feature>
<dbReference type="EMBL" id="CP036317">
    <property type="protein sequence ID" value="QDV20342.1"/>
    <property type="molecule type" value="Genomic_DNA"/>
</dbReference>
<evidence type="ECO:0000313" key="2">
    <source>
        <dbReference type="EMBL" id="QDV20342.1"/>
    </source>
</evidence>
<organism evidence="2 3">
    <name type="scientific">Gimesia panareensis</name>
    <dbReference type="NCBI Taxonomy" id="2527978"/>
    <lineage>
        <taxon>Bacteria</taxon>
        <taxon>Pseudomonadati</taxon>
        <taxon>Planctomycetota</taxon>
        <taxon>Planctomycetia</taxon>
        <taxon>Planctomycetales</taxon>
        <taxon>Planctomycetaceae</taxon>
        <taxon>Gimesia</taxon>
    </lineage>
</organism>